<feature type="signal peptide" evidence="1">
    <location>
        <begin position="1"/>
        <end position="26"/>
    </location>
</feature>
<name>A0AAV4QBA1_CAEEX</name>
<comment type="caution">
    <text evidence="2">The sequence shown here is derived from an EMBL/GenBank/DDBJ whole genome shotgun (WGS) entry which is preliminary data.</text>
</comment>
<evidence type="ECO:0000313" key="2">
    <source>
        <dbReference type="EMBL" id="GIY05589.1"/>
    </source>
</evidence>
<sequence>MDYQTILHKAFTALLFLFCSPINLESAVLRATCSPIEELLLASNRQLKSSIRIDRKVSISEQQSVPLFFFSNFGRKGYATSGMVSYAQEKRLLQLANTATSVIPLSYGDSGVRLQRDPLTLYGPLSQ</sequence>
<organism evidence="2 3">
    <name type="scientific">Caerostris extrusa</name>
    <name type="common">Bark spider</name>
    <name type="synonym">Caerostris bankana</name>
    <dbReference type="NCBI Taxonomy" id="172846"/>
    <lineage>
        <taxon>Eukaryota</taxon>
        <taxon>Metazoa</taxon>
        <taxon>Ecdysozoa</taxon>
        <taxon>Arthropoda</taxon>
        <taxon>Chelicerata</taxon>
        <taxon>Arachnida</taxon>
        <taxon>Araneae</taxon>
        <taxon>Araneomorphae</taxon>
        <taxon>Entelegynae</taxon>
        <taxon>Araneoidea</taxon>
        <taxon>Araneidae</taxon>
        <taxon>Caerostris</taxon>
    </lineage>
</organism>
<evidence type="ECO:0000256" key="1">
    <source>
        <dbReference type="SAM" id="SignalP"/>
    </source>
</evidence>
<accession>A0AAV4QBA1</accession>
<protein>
    <submittedName>
        <fullName evidence="2">Uncharacterized protein</fullName>
    </submittedName>
</protein>
<dbReference type="AlphaFoldDB" id="A0AAV4QBA1"/>
<keyword evidence="1" id="KW-0732">Signal</keyword>
<reference evidence="2 3" key="1">
    <citation type="submission" date="2021-06" db="EMBL/GenBank/DDBJ databases">
        <title>Caerostris extrusa draft genome.</title>
        <authorList>
            <person name="Kono N."/>
            <person name="Arakawa K."/>
        </authorList>
    </citation>
    <scope>NUCLEOTIDE SEQUENCE [LARGE SCALE GENOMIC DNA]</scope>
</reference>
<evidence type="ECO:0000313" key="3">
    <source>
        <dbReference type="Proteomes" id="UP001054945"/>
    </source>
</evidence>
<proteinExistence type="predicted"/>
<dbReference type="Proteomes" id="UP001054945">
    <property type="component" value="Unassembled WGS sequence"/>
</dbReference>
<gene>
    <name evidence="2" type="ORF">CEXT_112941</name>
</gene>
<dbReference type="EMBL" id="BPLR01005860">
    <property type="protein sequence ID" value="GIY05589.1"/>
    <property type="molecule type" value="Genomic_DNA"/>
</dbReference>
<feature type="chain" id="PRO_5043954981" evidence="1">
    <location>
        <begin position="27"/>
        <end position="127"/>
    </location>
</feature>
<keyword evidence="3" id="KW-1185">Reference proteome</keyword>